<proteinExistence type="predicted"/>
<dbReference type="PANTHER" id="PTHR33121">
    <property type="entry name" value="CYCLIC DI-GMP PHOSPHODIESTERASE PDEF"/>
    <property type="match status" value="1"/>
</dbReference>
<feature type="domain" description="EAL" evidence="1">
    <location>
        <begin position="1"/>
        <end position="226"/>
    </location>
</feature>
<name>A0ABV7J8J8_9GAMM</name>
<evidence type="ECO:0000313" key="2">
    <source>
        <dbReference type="EMBL" id="MFC3194430.1"/>
    </source>
</evidence>
<dbReference type="CDD" id="cd01948">
    <property type="entry name" value="EAL"/>
    <property type="match status" value="1"/>
</dbReference>
<protein>
    <submittedName>
        <fullName evidence="2">EAL domain-containing protein</fullName>
    </submittedName>
</protein>
<dbReference type="InterPro" id="IPR001633">
    <property type="entry name" value="EAL_dom"/>
</dbReference>
<reference evidence="3" key="1">
    <citation type="journal article" date="2019" name="Int. J. Syst. Evol. Microbiol.">
        <title>The Global Catalogue of Microorganisms (GCM) 10K type strain sequencing project: providing services to taxonomists for standard genome sequencing and annotation.</title>
        <authorList>
            <consortium name="The Broad Institute Genomics Platform"/>
            <consortium name="The Broad Institute Genome Sequencing Center for Infectious Disease"/>
            <person name="Wu L."/>
            <person name="Ma J."/>
        </authorList>
    </citation>
    <scope>NUCLEOTIDE SEQUENCE [LARGE SCALE GENOMIC DNA]</scope>
    <source>
        <strain evidence="3">KCTC 42953</strain>
    </source>
</reference>
<dbReference type="Gene3D" id="3.20.20.450">
    <property type="entry name" value="EAL domain"/>
    <property type="match status" value="1"/>
</dbReference>
<dbReference type="EMBL" id="JBHRTS010000004">
    <property type="protein sequence ID" value="MFC3194430.1"/>
    <property type="molecule type" value="Genomic_DNA"/>
</dbReference>
<evidence type="ECO:0000313" key="3">
    <source>
        <dbReference type="Proteomes" id="UP001595533"/>
    </source>
</evidence>
<keyword evidence="3" id="KW-1185">Reference proteome</keyword>
<dbReference type="PANTHER" id="PTHR33121:SF78">
    <property type="entry name" value="CYCLIC DI-GMP PHOSPHODIESTERASE PDEH"/>
    <property type="match status" value="1"/>
</dbReference>
<organism evidence="2 3">
    <name type="scientific">Marinicella sediminis</name>
    <dbReference type="NCBI Taxonomy" id="1792834"/>
    <lineage>
        <taxon>Bacteria</taxon>
        <taxon>Pseudomonadati</taxon>
        <taxon>Pseudomonadota</taxon>
        <taxon>Gammaproteobacteria</taxon>
        <taxon>Lysobacterales</taxon>
        <taxon>Marinicellaceae</taxon>
        <taxon>Marinicella</taxon>
    </lineage>
</organism>
<dbReference type="SUPFAM" id="SSF141868">
    <property type="entry name" value="EAL domain-like"/>
    <property type="match status" value="1"/>
</dbReference>
<dbReference type="SMART" id="SM00052">
    <property type="entry name" value="EAL"/>
    <property type="match status" value="1"/>
</dbReference>
<dbReference type="PROSITE" id="PS50883">
    <property type="entry name" value="EAL"/>
    <property type="match status" value="1"/>
</dbReference>
<sequence>MNLAAFKTTIDQKLSFQFQEIVNADKQTQNWIEMLYRPVHMMGHPDVEHYFKALNTQQKVDLDIKIFQEIEHVLQTQNPHKLSVNLMPISLLSPQFRSQFWHLLENDIIDASRICIEIVETHSMPPLCSGAIDLLQKFRSLGGWIALDDFGSGFAHWELLQMGLIDVIKVANQNLQHQGVNQFTYGLSRFAESMNIQSVLEGVETFADFQCGRAQGFQNFQGWLFR</sequence>
<dbReference type="InterPro" id="IPR050706">
    <property type="entry name" value="Cyclic-di-GMP_PDE-like"/>
</dbReference>
<comment type="caution">
    <text evidence="2">The sequence shown here is derived from an EMBL/GenBank/DDBJ whole genome shotgun (WGS) entry which is preliminary data.</text>
</comment>
<dbReference type="InterPro" id="IPR035919">
    <property type="entry name" value="EAL_sf"/>
</dbReference>
<dbReference type="Pfam" id="PF00563">
    <property type="entry name" value="EAL"/>
    <property type="match status" value="1"/>
</dbReference>
<accession>A0ABV7J8J8</accession>
<dbReference type="RefSeq" id="WP_157892768.1">
    <property type="nucleotide sequence ID" value="NZ_JBHRTS010000004.1"/>
</dbReference>
<dbReference type="Proteomes" id="UP001595533">
    <property type="component" value="Unassembled WGS sequence"/>
</dbReference>
<evidence type="ECO:0000259" key="1">
    <source>
        <dbReference type="PROSITE" id="PS50883"/>
    </source>
</evidence>
<gene>
    <name evidence="2" type="ORF">ACFODZ_09275</name>
</gene>